<dbReference type="NCBIfam" id="NF011987">
    <property type="entry name" value="PRK15446.2-3"/>
    <property type="match status" value="1"/>
</dbReference>
<dbReference type="EMBL" id="JFHC01000003">
    <property type="protein sequence ID" value="KDR44108.1"/>
    <property type="molecule type" value="Genomic_DNA"/>
</dbReference>
<dbReference type="NCBIfam" id="NF011982">
    <property type="entry name" value="PRK15446.1-3"/>
    <property type="match status" value="1"/>
</dbReference>
<evidence type="ECO:0000259" key="1">
    <source>
        <dbReference type="Pfam" id="PF01979"/>
    </source>
</evidence>
<dbReference type="GO" id="GO:0016810">
    <property type="term" value="F:hydrolase activity, acting on carbon-nitrogen (but not peptide) bonds"/>
    <property type="evidence" value="ECO:0007669"/>
    <property type="project" value="InterPro"/>
</dbReference>
<protein>
    <submittedName>
        <fullName evidence="2">Phosphonate metabolism protein PhnM</fullName>
    </submittedName>
</protein>
<dbReference type="RefSeq" id="WP_035934901.1">
    <property type="nucleotide sequence ID" value="NZ_CADFFX010000002.1"/>
</dbReference>
<dbReference type="CDD" id="cd01306">
    <property type="entry name" value="PhnM"/>
    <property type="match status" value="1"/>
</dbReference>
<dbReference type="InterPro" id="IPR012696">
    <property type="entry name" value="PhnM"/>
</dbReference>
<dbReference type="InterPro" id="IPR006680">
    <property type="entry name" value="Amidohydro-rel"/>
</dbReference>
<gene>
    <name evidence="2" type="ORF">BG61_18715</name>
</gene>
<dbReference type="AlphaFoldDB" id="A0A069PTL2"/>
<dbReference type="NCBIfam" id="NF011990">
    <property type="entry name" value="PRK15446.2-6"/>
    <property type="match status" value="1"/>
</dbReference>
<keyword evidence="3" id="KW-1185">Reference proteome</keyword>
<dbReference type="Pfam" id="PF01979">
    <property type="entry name" value="Amidohydro_1"/>
    <property type="match status" value="1"/>
</dbReference>
<dbReference type="SUPFAM" id="SSF51556">
    <property type="entry name" value="Metallo-dependent hydrolases"/>
    <property type="match status" value="1"/>
</dbReference>
<dbReference type="InterPro" id="IPR011059">
    <property type="entry name" value="Metal-dep_hydrolase_composite"/>
</dbReference>
<dbReference type="InterPro" id="IPR051781">
    <property type="entry name" value="Metallo-dep_Hydrolase"/>
</dbReference>
<dbReference type="Gene3D" id="3.20.20.140">
    <property type="entry name" value="Metal-dependent hydrolases"/>
    <property type="match status" value="2"/>
</dbReference>
<dbReference type="GO" id="GO:0019700">
    <property type="term" value="P:organic phosphonate catabolic process"/>
    <property type="evidence" value="ECO:0007669"/>
    <property type="project" value="InterPro"/>
</dbReference>
<sequence length="377" mass="41202">MLIKNARIVTRDEEFTGVVRVTDGRIDEVAPGTTSAAQAEDWEGDYLLPGLVELHTDNIEKHLAPRPGVLWNHEAAILVHDQQVACAGITTVFDALGIGSRPDVGVRGREIQTKCAQSIENFARRGLLRADHFLHLRCEVATADVVEIFDSLSSHPLLRLASVMDHTPGQRQWHDPVQWRRYQERHGKWTDERARTALEELAEDQRRYAHAHRRDIVERCRSLGMSLASHDDTLVEHVEEAARDGIVLAEFPTTLVAAQASRRLNIATIMGAPNVVRGGSHSGNVSALELAQAGLLDILSSDYVPSSLLIAAFDLVRKADWTLPRAIATVSSAPARAAGLDDRGAIAPGLRADLVRVASADGLPVPRATYRAGLRVG</sequence>
<dbReference type="PIRSF" id="PIRSF038971">
    <property type="entry name" value="PhnM"/>
    <property type="match status" value="1"/>
</dbReference>
<dbReference type="NCBIfam" id="TIGR02318">
    <property type="entry name" value="phosphono_phnM"/>
    <property type="match status" value="1"/>
</dbReference>
<name>A0A069PTL2_9BURK</name>
<accession>A0A069PTL2</accession>
<dbReference type="PANTHER" id="PTHR43135">
    <property type="entry name" value="ALPHA-D-RIBOSE 1-METHYLPHOSPHONATE 5-TRIPHOSPHATE DIPHOSPHATASE"/>
    <property type="match status" value="1"/>
</dbReference>
<dbReference type="NCBIfam" id="NF011984">
    <property type="entry name" value="PRK15446.1-5"/>
    <property type="match status" value="1"/>
</dbReference>
<comment type="caution">
    <text evidence="2">The sequence shown here is derived from an EMBL/GenBank/DDBJ whole genome shotgun (WGS) entry which is preliminary data.</text>
</comment>
<dbReference type="Proteomes" id="UP000027466">
    <property type="component" value="Unassembled WGS sequence"/>
</dbReference>
<evidence type="ECO:0000313" key="2">
    <source>
        <dbReference type="EMBL" id="KDR44108.1"/>
    </source>
</evidence>
<dbReference type="Gene3D" id="2.30.40.10">
    <property type="entry name" value="Urease, subunit C, domain 1"/>
    <property type="match status" value="1"/>
</dbReference>
<dbReference type="STRING" id="60547.GCA_000751215_04221"/>
<organism evidence="2 3">
    <name type="scientific">Caballeronia glathei</name>
    <dbReference type="NCBI Taxonomy" id="60547"/>
    <lineage>
        <taxon>Bacteria</taxon>
        <taxon>Pseudomonadati</taxon>
        <taxon>Pseudomonadota</taxon>
        <taxon>Betaproteobacteria</taxon>
        <taxon>Burkholderiales</taxon>
        <taxon>Burkholderiaceae</taxon>
        <taxon>Caballeronia</taxon>
    </lineage>
</organism>
<reference evidence="2 3" key="1">
    <citation type="submission" date="2014-03" db="EMBL/GenBank/DDBJ databases">
        <title>Draft Genome Sequences of Four Burkholderia Strains.</title>
        <authorList>
            <person name="Liu X.Y."/>
            <person name="Li C.X."/>
            <person name="Xu J.H."/>
        </authorList>
    </citation>
    <scope>NUCLEOTIDE SEQUENCE [LARGE SCALE GENOMIC DNA]</scope>
    <source>
        <strain evidence="2 3">DSM 50014</strain>
    </source>
</reference>
<dbReference type="SUPFAM" id="SSF51338">
    <property type="entry name" value="Composite domain of metallo-dependent hydrolases"/>
    <property type="match status" value="1"/>
</dbReference>
<proteinExistence type="predicted"/>
<feature type="domain" description="Amidohydrolase-related" evidence="1">
    <location>
        <begin position="193"/>
        <end position="357"/>
    </location>
</feature>
<dbReference type="InterPro" id="IPR032466">
    <property type="entry name" value="Metal_Hydrolase"/>
</dbReference>
<evidence type="ECO:0000313" key="3">
    <source>
        <dbReference type="Proteomes" id="UP000027466"/>
    </source>
</evidence>
<dbReference type="PANTHER" id="PTHR43135:SF3">
    <property type="entry name" value="ALPHA-D-RIBOSE 1-METHYLPHOSPHONATE 5-TRIPHOSPHATE DIPHOSPHATASE"/>
    <property type="match status" value="1"/>
</dbReference>